<evidence type="ECO:0000256" key="9">
    <source>
        <dbReference type="ARBA" id="ARBA00022801"/>
    </source>
</evidence>
<dbReference type="Pfam" id="PF00246">
    <property type="entry name" value="Peptidase_M14"/>
    <property type="match status" value="1"/>
</dbReference>
<organism evidence="22 23">
    <name type="scientific">Canis lupus familiaris</name>
    <name type="common">Dog</name>
    <name type="synonym">Canis familiaris</name>
    <dbReference type="NCBI Taxonomy" id="9615"/>
    <lineage>
        <taxon>Eukaryota</taxon>
        <taxon>Metazoa</taxon>
        <taxon>Chordata</taxon>
        <taxon>Craniata</taxon>
        <taxon>Vertebrata</taxon>
        <taxon>Euteleostomi</taxon>
        <taxon>Mammalia</taxon>
        <taxon>Eutheria</taxon>
        <taxon>Laurasiatheria</taxon>
        <taxon>Carnivora</taxon>
        <taxon>Caniformia</taxon>
        <taxon>Canidae</taxon>
        <taxon>Canis</taxon>
    </lineage>
</organism>
<comment type="subcellular location">
    <subcellularLocation>
        <location evidence="2">Secreted</location>
    </subcellularLocation>
</comment>
<dbReference type="Proteomes" id="UP000002254">
    <property type="component" value="Chromosome 14"/>
</dbReference>
<protein>
    <recommendedName>
        <fullName evidence="15">Carboxypeptidase A1</fullName>
        <ecNumber evidence="14">3.4.17.1</ecNumber>
    </recommendedName>
</protein>
<evidence type="ECO:0000256" key="1">
    <source>
        <dbReference type="ARBA" id="ARBA00001947"/>
    </source>
</evidence>
<dbReference type="PANTHER" id="PTHR11705:SF16">
    <property type="entry name" value="CARBOXYPEPTIDASE A5"/>
    <property type="match status" value="1"/>
</dbReference>
<dbReference type="InterPro" id="IPR034248">
    <property type="entry name" value="CPA_M14_CPD"/>
</dbReference>
<accession>A0A8P0NSX8</accession>
<feature type="active site" description="Proton donor/acceptor" evidence="19">
    <location>
        <position position="379"/>
    </location>
</feature>
<evidence type="ECO:0000256" key="17">
    <source>
        <dbReference type="ARBA" id="ARBA00059652"/>
    </source>
</evidence>
<reference evidence="22 23" key="1">
    <citation type="journal article" date="2005" name="Nature">
        <title>Genome sequence, comparative analysis and haplotype structure of the domestic dog.</title>
        <authorList>
            <consortium name="Broad Sequencing Platform"/>
            <person name="Lindblad-Toh K."/>
            <person name="Wade C.M."/>
            <person name="Mikkelsen T.S."/>
            <person name="Karlsson E.K."/>
            <person name="Jaffe D.B."/>
            <person name="Kamal M."/>
            <person name="Clamp M."/>
            <person name="Chang J.L."/>
            <person name="Kulbokas E.J. III"/>
            <person name="Zody M.C."/>
            <person name="Mauceli E."/>
            <person name="Xie X."/>
            <person name="Breen M."/>
            <person name="Wayne R.K."/>
            <person name="Ostrander E.A."/>
            <person name="Ponting C.P."/>
            <person name="Galibert F."/>
            <person name="Smith D.R."/>
            <person name="DeJong P.J."/>
            <person name="Kirkness E."/>
            <person name="Alvarez P."/>
            <person name="Biagi T."/>
            <person name="Brockman W."/>
            <person name="Butler J."/>
            <person name="Chin C.W."/>
            <person name="Cook A."/>
            <person name="Cuff J."/>
            <person name="Daly M.J."/>
            <person name="DeCaprio D."/>
            <person name="Gnerre S."/>
            <person name="Grabherr M."/>
            <person name="Kellis M."/>
            <person name="Kleber M."/>
            <person name="Bardeleben C."/>
            <person name="Goodstadt L."/>
            <person name="Heger A."/>
            <person name="Hitte C."/>
            <person name="Kim L."/>
            <person name="Koepfli K.P."/>
            <person name="Parker H.G."/>
            <person name="Pollinger J.P."/>
            <person name="Searle S.M."/>
            <person name="Sutter N.B."/>
            <person name="Thomas R."/>
            <person name="Webber C."/>
            <person name="Baldwin J."/>
            <person name="Abebe A."/>
            <person name="Abouelleil A."/>
            <person name="Aftuck L."/>
            <person name="Ait-Zahra M."/>
            <person name="Aldredge T."/>
            <person name="Allen N."/>
            <person name="An P."/>
            <person name="Anderson S."/>
            <person name="Antoine C."/>
            <person name="Arachchi H."/>
            <person name="Aslam A."/>
            <person name="Ayotte L."/>
            <person name="Bachantsang P."/>
            <person name="Barry A."/>
            <person name="Bayul T."/>
            <person name="Benamara M."/>
            <person name="Berlin A."/>
            <person name="Bessette D."/>
            <person name="Blitshteyn B."/>
            <person name="Bloom T."/>
            <person name="Blye J."/>
            <person name="Boguslavskiy L."/>
            <person name="Bonnet C."/>
            <person name="Boukhgalter B."/>
            <person name="Brown A."/>
            <person name="Cahill P."/>
            <person name="Calixte N."/>
            <person name="Camarata J."/>
            <person name="Cheshatsang Y."/>
            <person name="Chu J."/>
            <person name="Citroen M."/>
            <person name="Collymore A."/>
            <person name="Cooke P."/>
            <person name="Dawoe T."/>
            <person name="Daza R."/>
            <person name="Decktor K."/>
            <person name="DeGray S."/>
            <person name="Dhargay N."/>
            <person name="Dooley K."/>
            <person name="Dooley K."/>
            <person name="Dorje P."/>
            <person name="Dorjee K."/>
            <person name="Dorris L."/>
            <person name="Duffey N."/>
            <person name="Dupes A."/>
            <person name="Egbiremolen O."/>
            <person name="Elong R."/>
            <person name="Falk J."/>
            <person name="Farina A."/>
            <person name="Faro S."/>
            <person name="Ferguson D."/>
            <person name="Ferreira P."/>
            <person name="Fisher S."/>
            <person name="FitzGerald M."/>
            <person name="Foley K."/>
            <person name="Foley C."/>
            <person name="Franke A."/>
            <person name="Friedrich D."/>
            <person name="Gage D."/>
            <person name="Garber M."/>
            <person name="Gearin G."/>
            <person name="Giannoukos G."/>
            <person name="Goode T."/>
            <person name="Goyette A."/>
            <person name="Graham J."/>
            <person name="Grandbois E."/>
            <person name="Gyaltsen K."/>
            <person name="Hafez N."/>
            <person name="Hagopian D."/>
            <person name="Hagos B."/>
            <person name="Hall J."/>
            <person name="Healy C."/>
            <person name="Hegarty R."/>
            <person name="Honan T."/>
            <person name="Horn A."/>
            <person name="Houde N."/>
            <person name="Hughes L."/>
            <person name="Hunnicutt L."/>
            <person name="Husby M."/>
            <person name="Jester B."/>
            <person name="Jones C."/>
            <person name="Kamat A."/>
            <person name="Kanga B."/>
            <person name="Kells C."/>
            <person name="Khazanovich D."/>
            <person name="Kieu A.C."/>
            <person name="Kisner P."/>
            <person name="Kumar M."/>
            <person name="Lance K."/>
            <person name="Landers T."/>
            <person name="Lara M."/>
            <person name="Lee W."/>
            <person name="Leger J.P."/>
            <person name="Lennon N."/>
            <person name="Leuper L."/>
            <person name="LeVine S."/>
            <person name="Liu J."/>
            <person name="Liu X."/>
            <person name="Lokyitsang Y."/>
            <person name="Lokyitsang T."/>
            <person name="Lui A."/>
            <person name="Macdonald J."/>
            <person name="Major J."/>
            <person name="Marabella R."/>
            <person name="Maru K."/>
            <person name="Matthews C."/>
            <person name="McDonough S."/>
            <person name="Mehta T."/>
            <person name="Meldrim J."/>
            <person name="Melnikov A."/>
            <person name="Meneus L."/>
            <person name="Mihalev A."/>
            <person name="Mihova T."/>
            <person name="Miller K."/>
            <person name="Mittelman R."/>
            <person name="Mlenga V."/>
            <person name="Mulrain L."/>
            <person name="Munson G."/>
            <person name="Navidi A."/>
            <person name="Naylor J."/>
            <person name="Nguyen T."/>
            <person name="Nguyen N."/>
            <person name="Nguyen C."/>
            <person name="Nguyen T."/>
            <person name="Nicol R."/>
            <person name="Norbu N."/>
            <person name="Norbu C."/>
            <person name="Novod N."/>
            <person name="Nyima T."/>
            <person name="Olandt P."/>
            <person name="O'Neill B."/>
            <person name="O'Neill K."/>
            <person name="Osman S."/>
            <person name="Oyono L."/>
            <person name="Patti C."/>
            <person name="Perrin D."/>
            <person name="Phunkhang P."/>
            <person name="Pierre F."/>
            <person name="Priest M."/>
            <person name="Rachupka A."/>
            <person name="Raghuraman S."/>
            <person name="Rameau R."/>
            <person name="Ray V."/>
            <person name="Raymond C."/>
            <person name="Rege F."/>
            <person name="Rise C."/>
            <person name="Rogers J."/>
            <person name="Rogov P."/>
            <person name="Sahalie J."/>
            <person name="Settipalli S."/>
            <person name="Sharpe T."/>
            <person name="Shea T."/>
            <person name="Sheehan M."/>
            <person name="Sherpa N."/>
            <person name="Shi J."/>
            <person name="Shih D."/>
            <person name="Sloan J."/>
            <person name="Smith C."/>
            <person name="Sparrow T."/>
            <person name="Stalker J."/>
            <person name="Stange-Thomann N."/>
            <person name="Stavropoulos S."/>
            <person name="Stone C."/>
            <person name="Stone S."/>
            <person name="Sykes S."/>
            <person name="Tchuinga P."/>
            <person name="Tenzing P."/>
            <person name="Tesfaye S."/>
            <person name="Thoulutsang D."/>
            <person name="Thoulutsang Y."/>
            <person name="Topham K."/>
            <person name="Topping I."/>
            <person name="Tsamla T."/>
            <person name="Vassiliev H."/>
            <person name="Venkataraman V."/>
            <person name="Vo A."/>
            <person name="Wangchuk T."/>
            <person name="Wangdi T."/>
            <person name="Weiand M."/>
            <person name="Wilkinson J."/>
            <person name="Wilson A."/>
            <person name="Yadav S."/>
            <person name="Yang S."/>
            <person name="Yang X."/>
            <person name="Young G."/>
            <person name="Yu Q."/>
            <person name="Zainoun J."/>
            <person name="Zembek L."/>
            <person name="Zimmer A."/>
            <person name="Lander E.S."/>
        </authorList>
    </citation>
    <scope>NUCLEOTIDE SEQUENCE [LARGE SCALE GENOMIC DNA]</scope>
    <source>
        <strain evidence="22">Boxer</strain>
    </source>
</reference>
<evidence type="ECO:0000256" key="2">
    <source>
        <dbReference type="ARBA" id="ARBA00004613"/>
    </source>
</evidence>
<dbReference type="Ensembl" id="ENSCAFT00000047327.4">
    <property type="protein sequence ID" value="ENSCAFP00000042258.3"/>
    <property type="gene ID" value="ENSCAFG00000001486.5"/>
</dbReference>
<keyword evidence="5" id="KW-0121">Carboxypeptidase</keyword>
<dbReference type="FunFam" id="3.30.70.340:FF:000001">
    <property type="entry name" value="Carboxypeptidase A5"/>
    <property type="match status" value="1"/>
</dbReference>
<feature type="domain" description="Peptidase M14" evidence="21">
    <location>
        <begin position="120"/>
        <end position="413"/>
    </location>
</feature>
<evidence type="ECO:0000256" key="19">
    <source>
        <dbReference type="PROSITE-ProRule" id="PRU01379"/>
    </source>
</evidence>
<dbReference type="SUPFAM" id="SSF53187">
    <property type="entry name" value="Zn-dependent exopeptidases"/>
    <property type="match status" value="1"/>
</dbReference>
<dbReference type="InterPro" id="IPR000834">
    <property type="entry name" value="Peptidase_M14"/>
</dbReference>
<keyword evidence="4" id="KW-0964">Secreted</keyword>
<evidence type="ECO:0000259" key="21">
    <source>
        <dbReference type="PROSITE" id="PS52035"/>
    </source>
</evidence>
<evidence type="ECO:0000256" key="13">
    <source>
        <dbReference type="ARBA" id="ARBA00036253"/>
    </source>
</evidence>
<keyword evidence="9" id="KW-0378">Hydrolase</keyword>
<keyword evidence="12" id="KW-1015">Disulfide bond</keyword>
<evidence type="ECO:0000256" key="5">
    <source>
        <dbReference type="ARBA" id="ARBA00022645"/>
    </source>
</evidence>
<evidence type="ECO:0000313" key="22">
    <source>
        <dbReference type="Ensembl" id="ENSCAFP00000042258.3"/>
    </source>
</evidence>
<comment type="subunit">
    <text evidence="18">Monomer. May form a complex with proelastase 2.</text>
</comment>
<evidence type="ECO:0000256" key="18">
    <source>
        <dbReference type="ARBA" id="ARBA00065928"/>
    </source>
</evidence>
<comment type="catalytic activity">
    <reaction evidence="16">
        <text>leukotriene C4 + H2O = leukotriene F4 + glycine</text>
        <dbReference type="Rhea" id="RHEA:50740"/>
        <dbReference type="ChEBI" id="CHEBI:15377"/>
        <dbReference type="ChEBI" id="CHEBI:57305"/>
        <dbReference type="ChEBI" id="CHEBI:57973"/>
        <dbReference type="ChEBI" id="CHEBI:133618"/>
    </reaction>
    <physiologicalReaction direction="left-to-right" evidence="16">
        <dbReference type="Rhea" id="RHEA:50741"/>
    </physiologicalReaction>
</comment>
<keyword evidence="10" id="KW-0862">Zinc</keyword>
<dbReference type="PROSITE" id="PS00133">
    <property type="entry name" value="CARBOXYPEPT_ZN_2"/>
    <property type="match status" value="1"/>
</dbReference>
<evidence type="ECO:0000256" key="8">
    <source>
        <dbReference type="ARBA" id="ARBA00022729"/>
    </source>
</evidence>
<dbReference type="OrthoDB" id="3626597at2759"/>
<dbReference type="SUPFAM" id="SSF54897">
    <property type="entry name" value="Protease propeptides/inhibitors"/>
    <property type="match status" value="1"/>
</dbReference>
<dbReference type="PROSITE" id="PS52035">
    <property type="entry name" value="PEPTIDASE_M14"/>
    <property type="match status" value="1"/>
</dbReference>
<evidence type="ECO:0000256" key="20">
    <source>
        <dbReference type="SAM" id="SignalP"/>
    </source>
</evidence>
<sequence length="418" mass="47499">MKLILVFGALLGHIYCQETFVGDQVLEITPRNEEQIKHLVELEAEEHLQLDFWKLPTIPGETAHVRVPFVSIQAVKVFLESQGIAYSTMIEDVQVLLDKENEEMLLNRRRQRNGNFNFEAYHTLEEISQEMDTLAAQYPGLVSKVNIGQSFEKRPMNVLKFSTGGSQRRAIWIDTGIHSREWITHATGIWTAKKIVNEYGKDHTLTNILNAMDIFMEIVTNPDGFAFTHSMNRLWRKNKSTRPGVFCIGVDLNRNWKSGFGGNGSNNNPCSETYHGPSAQSEPEVAAIVDFITAHGNIKALISIHSYSQMLMYPYGHSLEPVPNQKELYNLAKDAVQALYQVHGIEYIYGSISTTLYMASGITVDWAYDNGIKYSFTFELRDTGRYGFLLPASQIIPTAQETWLALRTIMEHTLNHPY</sequence>
<evidence type="ECO:0000256" key="16">
    <source>
        <dbReference type="ARBA" id="ARBA00052331"/>
    </source>
</evidence>
<evidence type="ECO:0000256" key="7">
    <source>
        <dbReference type="ARBA" id="ARBA00022723"/>
    </source>
</evidence>
<dbReference type="EC" id="3.4.17.1" evidence="14"/>
<evidence type="ECO:0000313" key="23">
    <source>
        <dbReference type="Proteomes" id="UP000002254"/>
    </source>
</evidence>
<keyword evidence="11" id="KW-0482">Metalloprotease</keyword>
<evidence type="ECO:0000256" key="14">
    <source>
        <dbReference type="ARBA" id="ARBA00039144"/>
    </source>
</evidence>
<gene>
    <name evidence="22" type="primary">CPA5</name>
</gene>
<dbReference type="InterPro" id="IPR003146">
    <property type="entry name" value="M14A_act_pep"/>
</dbReference>
<feature type="signal peptide" evidence="20">
    <location>
        <begin position="1"/>
        <end position="16"/>
    </location>
</feature>
<dbReference type="InterPro" id="IPR036990">
    <property type="entry name" value="M14A-like_propep"/>
</dbReference>
<dbReference type="CDD" id="cd03870">
    <property type="entry name" value="M14_CPA"/>
    <property type="match status" value="1"/>
</dbReference>
<keyword evidence="7" id="KW-0479">Metal-binding</keyword>
<dbReference type="Pfam" id="PF02244">
    <property type="entry name" value="Propep_M14"/>
    <property type="match status" value="1"/>
</dbReference>
<evidence type="ECO:0000256" key="15">
    <source>
        <dbReference type="ARBA" id="ARBA00040642"/>
    </source>
</evidence>
<evidence type="ECO:0000256" key="3">
    <source>
        <dbReference type="ARBA" id="ARBA00005988"/>
    </source>
</evidence>
<keyword evidence="6" id="KW-0645">Protease</keyword>
<evidence type="ECO:0000256" key="10">
    <source>
        <dbReference type="ARBA" id="ARBA00022833"/>
    </source>
</evidence>
<dbReference type="GO" id="GO:0008270">
    <property type="term" value="F:zinc ion binding"/>
    <property type="evidence" value="ECO:0007669"/>
    <property type="project" value="InterPro"/>
</dbReference>
<dbReference type="Gene3D" id="3.30.70.340">
    <property type="entry name" value="Metallocarboxypeptidase-like"/>
    <property type="match status" value="1"/>
</dbReference>
<evidence type="ECO:0000256" key="4">
    <source>
        <dbReference type="ARBA" id="ARBA00022525"/>
    </source>
</evidence>
<name>A0A8P0NSX8_CANLF</name>
<dbReference type="InterPro" id="IPR057247">
    <property type="entry name" value="CARBOXYPEPT_ZN_2"/>
</dbReference>
<dbReference type="FunFam" id="3.40.630.10:FF:000132">
    <property type="entry name" value="Carboxypeptidase A1"/>
    <property type="match status" value="1"/>
</dbReference>
<dbReference type="SMART" id="SM00631">
    <property type="entry name" value="Zn_pept"/>
    <property type="match status" value="1"/>
</dbReference>
<dbReference type="GO" id="GO:0005576">
    <property type="term" value="C:extracellular region"/>
    <property type="evidence" value="ECO:0007669"/>
    <property type="project" value="UniProtKB-SubCell"/>
</dbReference>
<comment type="cofactor">
    <cofactor evidence="1">
        <name>Zn(2+)</name>
        <dbReference type="ChEBI" id="CHEBI:29105"/>
    </cofactor>
</comment>
<keyword evidence="8 20" id="KW-0732">Signal</keyword>
<comment type="similarity">
    <text evidence="3 19">Belongs to the peptidase M14 family.</text>
</comment>
<evidence type="ECO:0000256" key="12">
    <source>
        <dbReference type="ARBA" id="ARBA00023157"/>
    </source>
</evidence>
<dbReference type="GO" id="GO:0004181">
    <property type="term" value="F:metallocarboxypeptidase activity"/>
    <property type="evidence" value="ECO:0007669"/>
    <property type="project" value="UniProtKB-EC"/>
</dbReference>
<dbReference type="GO" id="GO:0006508">
    <property type="term" value="P:proteolysis"/>
    <property type="evidence" value="ECO:0007669"/>
    <property type="project" value="UniProtKB-KW"/>
</dbReference>
<dbReference type="AlphaFoldDB" id="A0A8P0NSX8"/>
<comment type="function">
    <text evidence="17">Carboxypeptidase that catalyzes the release of a C-terminal amino acid, but has little or no action with -Asp, -Glu, -Arg, -Lys or -Pro. Catalyzes the conversion of leukotriene C4 to leukotriene F4 via the hydrolysis of an amide bond.</text>
</comment>
<evidence type="ECO:0000256" key="6">
    <source>
        <dbReference type="ARBA" id="ARBA00022670"/>
    </source>
</evidence>
<dbReference type="Gene3D" id="3.40.630.10">
    <property type="entry name" value="Zn peptidases"/>
    <property type="match status" value="1"/>
</dbReference>
<dbReference type="PRINTS" id="PR00765">
    <property type="entry name" value="CRBOXYPTASEA"/>
</dbReference>
<reference evidence="22" key="2">
    <citation type="submission" date="2025-08" db="UniProtKB">
        <authorList>
            <consortium name="Ensembl"/>
        </authorList>
    </citation>
    <scope>IDENTIFICATION</scope>
</reference>
<comment type="catalytic activity">
    <reaction evidence="13">
        <text>Release of a C-terminal amino acid, but little or no action with -Asp, -Glu, -Arg, -Lys or -Pro.</text>
        <dbReference type="EC" id="3.4.17.1"/>
    </reaction>
</comment>
<feature type="chain" id="PRO_5035932934" description="Carboxypeptidase A1" evidence="20">
    <location>
        <begin position="17"/>
        <end position="418"/>
    </location>
</feature>
<evidence type="ECO:0000256" key="11">
    <source>
        <dbReference type="ARBA" id="ARBA00023049"/>
    </source>
</evidence>
<proteinExistence type="inferred from homology"/>
<dbReference type="PANTHER" id="PTHR11705">
    <property type="entry name" value="PROTEASE FAMILY M14 CARBOXYPEPTIDASE A,B"/>
    <property type="match status" value="1"/>
</dbReference>